<dbReference type="Proteomes" id="UP000611762">
    <property type="component" value="Unassembled WGS sequence"/>
</dbReference>
<dbReference type="CDD" id="cd00093">
    <property type="entry name" value="HTH_XRE"/>
    <property type="match status" value="1"/>
</dbReference>
<keyword evidence="3" id="KW-1185">Reference proteome</keyword>
<dbReference type="SUPFAM" id="SSF47413">
    <property type="entry name" value="lambda repressor-like DNA-binding domains"/>
    <property type="match status" value="1"/>
</dbReference>
<sequence>MQNKQIAERIKALCEEKSLAKSAVLKACEINRNFIYDLKHNDTSPSCDKIVKLADYLDCSTDYLLGRTDNPKINK</sequence>
<proteinExistence type="predicted"/>
<dbReference type="PROSITE" id="PS50943">
    <property type="entry name" value="HTH_CROC1"/>
    <property type="match status" value="1"/>
</dbReference>
<comment type="caution">
    <text evidence="2">The sequence shown here is derived from an EMBL/GenBank/DDBJ whole genome shotgun (WGS) entry which is preliminary data.</text>
</comment>
<feature type="domain" description="HTH cro/C1-type" evidence="1">
    <location>
        <begin position="10"/>
        <end position="64"/>
    </location>
</feature>
<dbReference type="GO" id="GO:0003677">
    <property type="term" value="F:DNA binding"/>
    <property type="evidence" value="ECO:0007669"/>
    <property type="project" value="InterPro"/>
</dbReference>
<evidence type="ECO:0000259" key="1">
    <source>
        <dbReference type="PROSITE" id="PS50943"/>
    </source>
</evidence>
<dbReference type="InterPro" id="IPR010982">
    <property type="entry name" value="Lambda_DNA-bd_dom_sf"/>
</dbReference>
<gene>
    <name evidence="2" type="ORF">H8698_09605</name>
</gene>
<reference evidence="2" key="1">
    <citation type="submission" date="2020-08" db="EMBL/GenBank/DDBJ databases">
        <title>Genome public.</title>
        <authorList>
            <person name="Liu C."/>
            <person name="Sun Q."/>
        </authorList>
    </citation>
    <scope>NUCLEOTIDE SEQUENCE</scope>
    <source>
        <strain evidence="2">H8</strain>
    </source>
</reference>
<protein>
    <submittedName>
        <fullName evidence="2">Helix-turn-helix transcriptional regulator</fullName>
    </submittedName>
</protein>
<dbReference type="Gene3D" id="1.10.260.40">
    <property type="entry name" value="lambda repressor-like DNA-binding domains"/>
    <property type="match status" value="1"/>
</dbReference>
<dbReference type="InterPro" id="IPR001387">
    <property type="entry name" value="Cro/C1-type_HTH"/>
</dbReference>
<evidence type="ECO:0000313" key="3">
    <source>
        <dbReference type="Proteomes" id="UP000611762"/>
    </source>
</evidence>
<dbReference type="AlphaFoldDB" id="A0A926DQ01"/>
<organism evidence="2 3">
    <name type="scientific">Congzhengia minquanensis</name>
    <dbReference type="NCBI Taxonomy" id="2763657"/>
    <lineage>
        <taxon>Bacteria</taxon>
        <taxon>Bacillati</taxon>
        <taxon>Bacillota</taxon>
        <taxon>Clostridia</taxon>
        <taxon>Eubacteriales</taxon>
        <taxon>Oscillospiraceae</taxon>
        <taxon>Congzhengia</taxon>
    </lineage>
</organism>
<evidence type="ECO:0000313" key="2">
    <source>
        <dbReference type="EMBL" id="MBC8541229.1"/>
    </source>
</evidence>
<dbReference type="RefSeq" id="WP_249313233.1">
    <property type="nucleotide sequence ID" value="NZ_JACRSU010000003.1"/>
</dbReference>
<name>A0A926DQ01_9FIRM</name>
<accession>A0A926DQ01</accession>
<dbReference type="Pfam" id="PF13443">
    <property type="entry name" value="HTH_26"/>
    <property type="match status" value="1"/>
</dbReference>
<dbReference type="EMBL" id="JACRSU010000003">
    <property type="protein sequence ID" value="MBC8541229.1"/>
    <property type="molecule type" value="Genomic_DNA"/>
</dbReference>